<dbReference type="PANTHER" id="PTHR43081:SF17">
    <property type="entry name" value="BLL5647 PROTEIN"/>
    <property type="match status" value="1"/>
</dbReference>
<feature type="domain" description="Guanylate cyclase" evidence="5">
    <location>
        <begin position="368"/>
        <end position="498"/>
    </location>
</feature>
<dbReference type="PROSITE" id="PS51085">
    <property type="entry name" value="2FE2S_FER_2"/>
    <property type="match status" value="1"/>
</dbReference>
<keyword evidence="4" id="KW-0812">Transmembrane</keyword>
<name>A0A4V3JXB9_9LEPT</name>
<organism evidence="7 8">
    <name type="scientific">Leptospira ilyithenensis</name>
    <dbReference type="NCBI Taxonomy" id="2484901"/>
    <lineage>
        <taxon>Bacteria</taxon>
        <taxon>Pseudomonadati</taxon>
        <taxon>Spirochaetota</taxon>
        <taxon>Spirochaetia</taxon>
        <taxon>Leptospirales</taxon>
        <taxon>Leptospiraceae</taxon>
        <taxon>Leptospira</taxon>
    </lineage>
</organism>
<protein>
    <submittedName>
        <fullName evidence="7">Adenylate/guanylate cyclase domain-containing protein</fullName>
    </submittedName>
</protein>
<feature type="transmembrane region" description="Helical" evidence="4">
    <location>
        <begin position="224"/>
        <end position="244"/>
    </location>
</feature>
<dbReference type="RefSeq" id="WP_135763257.1">
    <property type="nucleotide sequence ID" value="NZ_RQHV01000032.1"/>
</dbReference>
<dbReference type="InterPro" id="IPR012675">
    <property type="entry name" value="Beta-grasp_dom_sf"/>
</dbReference>
<comment type="subcellular location">
    <subcellularLocation>
        <location evidence="1">Cell membrane</location>
        <topology evidence="1">Multi-pass membrane protein</topology>
    </subcellularLocation>
</comment>
<dbReference type="Pfam" id="PF00211">
    <property type="entry name" value="Guanylate_cyc"/>
    <property type="match status" value="1"/>
</dbReference>
<evidence type="ECO:0000259" key="5">
    <source>
        <dbReference type="PROSITE" id="PS50125"/>
    </source>
</evidence>
<dbReference type="Gene3D" id="3.30.70.1230">
    <property type="entry name" value="Nucleotide cyclase"/>
    <property type="match status" value="1"/>
</dbReference>
<keyword evidence="2" id="KW-1003">Cell membrane</keyword>
<dbReference type="Pfam" id="PF00111">
    <property type="entry name" value="Fer2"/>
    <property type="match status" value="1"/>
</dbReference>
<dbReference type="PROSITE" id="PS50125">
    <property type="entry name" value="GUANYLATE_CYCLASE_2"/>
    <property type="match status" value="1"/>
</dbReference>
<dbReference type="AlphaFoldDB" id="A0A4V3JXB9"/>
<feature type="transmembrane region" description="Helical" evidence="4">
    <location>
        <begin position="55"/>
        <end position="76"/>
    </location>
</feature>
<dbReference type="SMART" id="SM00044">
    <property type="entry name" value="CYCc"/>
    <property type="match status" value="1"/>
</dbReference>
<evidence type="ECO:0000256" key="4">
    <source>
        <dbReference type="SAM" id="Phobius"/>
    </source>
</evidence>
<dbReference type="Gene3D" id="3.10.20.30">
    <property type="match status" value="1"/>
</dbReference>
<keyword evidence="8" id="KW-1185">Reference proteome</keyword>
<dbReference type="GO" id="GO:0005886">
    <property type="term" value="C:plasma membrane"/>
    <property type="evidence" value="ECO:0007669"/>
    <property type="project" value="UniProtKB-SubCell"/>
</dbReference>
<dbReference type="InterPro" id="IPR036010">
    <property type="entry name" value="2Fe-2S_ferredoxin-like_sf"/>
</dbReference>
<keyword evidence="4" id="KW-1133">Transmembrane helix</keyword>
<evidence type="ECO:0000259" key="6">
    <source>
        <dbReference type="PROSITE" id="PS51085"/>
    </source>
</evidence>
<dbReference type="GO" id="GO:0051536">
    <property type="term" value="F:iron-sulfur cluster binding"/>
    <property type="evidence" value="ECO:0007669"/>
    <property type="project" value="InterPro"/>
</dbReference>
<dbReference type="SUPFAM" id="SSF54292">
    <property type="entry name" value="2Fe-2S ferredoxin-like"/>
    <property type="match status" value="1"/>
</dbReference>
<dbReference type="SUPFAM" id="SSF81343">
    <property type="entry name" value="Fumarate reductase respiratory complex transmembrane subunits"/>
    <property type="match status" value="1"/>
</dbReference>
<sequence>MDLIFGWKNRLRLGSGLVLFTYVFTHLLNHSLGIFSLDLLESSRKLFIGFWRFPVIHPVLFFATSIHIILTLSSILSRKTLKMSKGEFLQFFSGLVIPQLLIGHIAVTLGMNELLGVEDSYTHLFLVYGSFFTAIDITLLLVVWAHGCFGLYFWLRYKPWFVSYSNLFLVIVSIFPVLSIMGIISAQKEVFLLSQDPEWLEDFFLNLPEKAEWIKEYSLQVGTLANLAFNFVIFSLFVFRLFFLRSQNKKKTIKVHYPNGKISIVSPGTTILEASKLAKLPHANVCGGRGRCSTCRVHIESGLEELDSPSEEEIVVLARISAPKSVRLACQTIPKSDIYIEPLLPTNATAIDAIRQSRYIYGTEKEIVILFADLRGFTTFTEQLLPYDVVFILNSYFQQVGSEIEKAGGKIDKLMGDGLMAIFGLDSNLTEASNQAVLAIQNMSEQLVHLNERLQKELPQPLRMGIGIHSGVVILGTFGNSTTPTAIGDAVNTASRLESATKEYSCEVIISEDVAKHSLIDFSKFEKHTISVRGKTESVNVYLIPFGRDLKISKVETALN</sequence>
<dbReference type="PANTHER" id="PTHR43081">
    <property type="entry name" value="ADENYLATE CYCLASE, TERMINAL-DIFFERENTIATION SPECIFIC-RELATED"/>
    <property type="match status" value="1"/>
</dbReference>
<dbReference type="InterPro" id="IPR034804">
    <property type="entry name" value="SQR/QFR_C/D"/>
</dbReference>
<evidence type="ECO:0000256" key="3">
    <source>
        <dbReference type="ARBA" id="ARBA00023136"/>
    </source>
</evidence>
<keyword evidence="3 4" id="KW-0472">Membrane</keyword>
<feature type="transmembrane region" description="Helical" evidence="4">
    <location>
        <begin position="167"/>
        <end position="186"/>
    </location>
</feature>
<accession>A0A4V3JXB9</accession>
<dbReference type="InterPro" id="IPR050697">
    <property type="entry name" value="Adenylyl/Guanylyl_Cyclase_3/4"/>
</dbReference>
<feature type="domain" description="2Fe-2S ferredoxin-type" evidence="6">
    <location>
        <begin position="251"/>
        <end position="346"/>
    </location>
</feature>
<dbReference type="InterPro" id="IPR029787">
    <property type="entry name" value="Nucleotide_cyclase"/>
</dbReference>
<evidence type="ECO:0000256" key="1">
    <source>
        <dbReference type="ARBA" id="ARBA00004651"/>
    </source>
</evidence>
<feature type="transmembrane region" description="Helical" evidence="4">
    <location>
        <begin position="131"/>
        <end position="155"/>
    </location>
</feature>
<dbReference type="GO" id="GO:0004016">
    <property type="term" value="F:adenylate cyclase activity"/>
    <property type="evidence" value="ECO:0007669"/>
    <property type="project" value="UniProtKB-ARBA"/>
</dbReference>
<reference evidence="7" key="1">
    <citation type="journal article" date="2019" name="PLoS Negl. Trop. Dis.">
        <title>Revisiting the worldwide diversity of Leptospira species in the environment.</title>
        <authorList>
            <person name="Vincent A.T."/>
            <person name="Schiettekatte O."/>
            <person name="Bourhy P."/>
            <person name="Veyrier F.J."/>
            <person name="Picardeau M."/>
        </authorList>
    </citation>
    <scope>NUCLEOTIDE SEQUENCE [LARGE SCALE GENOMIC DNA]</scope>
    <source>
        <strain evidence="7">201400974</strain>
    </source>
</reference>
<dbReference type="CDD" id="cd07302">
    <property type="entry name" value="CHD"/>
    <property type="match status" value="1"/>
</dbReference>
<gene>
    <name evidence="7" type="ORF">EHS11_04735</name>
</gene>
<evidence type="ECO:0000313" key="8">
    <source>
        <dbReference type="Proteomes" id="UP000298264"/>
    </source>
</evidence>
<dbReference type="Proteomes" id="UP000298264">
    <property type="component" value="Unassembled WGS sequence"/>
</dbReference>
<feature type="transmembrane region" description="Helical" evidence="4">
    <location>
        <begin position="88"/>
        <end position="111"/>
    </location>
</feature>
<dbReference type="InterPro" id="IPR001041">
    <property type="entry name" value="2Fe-2S_ferredoxin-type"/>
</dbReference>
<dbReference type="InterPro" id="IPR001054">
    <property type="entry name" value="A/G_cyclase"/>
</dbReference>
<dbReference type="EMBL" id="RQHV01000032">
    <property type="protein sequence ID" value="TGN13204.1"/>
    <property type="molecule type" value="Genomic_DNA"/>
</dbReference>
<dbReference type="GO" id="GO:0006171">
    <property type="term" value="P:cAMP biosynthetic process"/>
    <property type="evidence" value="ECO:0007669"/>
    <property type="project" value="TreeGrafter"/>
</dbReference>
<proteinExistence type="predicted"/>
<dbReference type="GO" id="GO:0035556">
    <property type="term" value="P:intracellular signal transduction"/>
    <property type="evidence" value="ECO:0007669"/>
    <property type="project" value="InterPro"/>
</dbReference>
<dbReference type="OrthoDB" id="9810588at2"/>
<feature type="transmembrane region" description="Helical" evidence="4">
    <location>
        <begin position="12"/>
        <end position="35"/>
    </location>
</feature>
<evidence type="ECO:0000313" key="7">
    <source>
        <dbReference type="EMBL" id="TGN13204.1"/>
    </source>
</evidence>
<evidence type="ECO:0000256" key="2">
    <source>
        <dbReference type="ARBA" id="ARBA00022475"/>
    </source>
</evidence>
<dbReference type="CDD" id="cd00207">
    <property type="entry name" value="fer2"/>
    <property type="match status" value="1"/>
</dbReference>
<comment type="caution">
    <text evidence="7">The sequence shown here is derived from an EMBL/GenBank/DDBJ whole genome shotgun (WGS) entry which is preliminary data.</text>
</comment>
<dbReference type="SUPFAM" id="SSF55073">
    <property type="entry name" value="Nucleotide cyclase"/>
    <property type="match status" value="1"/>
</dbReference>